<dbReference type="Pfam" id="PF00672">
    <property type="entry name" value="HAMP"/>
    <property type="match status" value="1"/>
</dbReference>
<dbReference type="PROSITE" id="PS50885">
    <property type="entry name" value="HAMP"/>
    <property type="match status" value="1"/>
</dbReference>
<dbReference type="GO" id="GO:0016020">
    <property type="term" value="C:membrane"/>
    <property type="evidence" value="ECO:0007669"/>
    <property type="project" value="UniProtKB-SubCell"/>
</dbReference>
<feature type="domain" description="HAMP" evidence="11">
    <location>
        <begin position="296"/>
        <end position="349"/>
    </location>
</feature>
<organism evidence="12 13">
    <name type="scientific">Rheinheimera tangshanensis</name>
    <dbReference type="NCBI Taxonomy" id="400153"/>
    <lineage>
        <taxon>Bacteria</taxon>
        <taxon>Pseudomonadati</taxon>
        <taxon>Pseudomonadota</taxon>
        <taxon>Gammaproteobacteria</taxon>
        <taxon>Chromatiales</taxon>
        <taxon>Chromatiaceae</taxon>
        <taxon>Rheinheimera</taxon>
    </lineage>
</organism>
<evidence type="ECO:0000313" key="13">
    <source>
        <dbReference type="Proteomes" id="UP000321814"/>
    </source>
</evidence>
<keyword evidence="8" id="KW-0175">Coiled coil</keyword>
<dbReference type="Proteomes" id="UP000321814">
    <property type="component" value="Unassembled WGS sequence"/>
</dbReference>
<dbReference type="InterPro" id="IPR004089">
    <property type="entry name" value="MCPsignal_dom"/>
</dbReference>
<dbReference type="SMART" id="SM00304">
    <property type="entry name" value="HAMP"/>
    <property type="match status" value="1"/>
</dbReference>
<keyword evidence="2 9" id="KW-0812">Transmembrane</keyword>
<evidence type="ECO:0000256" key="5">
    <source>
        <dbReference type="ARBA" id="ARBA00023224"/>
    </source>
</evidence>
<feature type="domain" description="Methyl-accepting transducer" evidence="10">
    <location>
        <begin position="354"/>
        <end position="590"/>
    </location>
</feature>
<dbReference type="CDD" id="cd06225">
    <property type="entry name" value="HAMP"/>
    <property type="match status" value="1"/>
</dbReference>
<evidence type="ECO:0000256" key="4">
    <source>
        <dbReference type="ARBA" id="ARBA00023136"/>
    </source>
</evidence>
<evidence type="ECO:0000256" key="7">
    <source>
        <dbReference type="PROSITE-ProRule" id="PRU00284"/>
    </source>
</evidence>
<evidence type="ECO:0000256" key="9">
    <source>
        <dbReference type="SAM" id="Phobius"/>
    </source>
</evidence>
<comment type="subcellular location">
    <subcellularLocation>
        <location evidence="1">Membrane</location>
        <topology evidence="1">Multi-pass membrane protein</topology>
    </subcellularLocation>
</comment>
<keyword evidence="4 9" id="KW-0472">Membrane</keyword>
<dbReference type="AlphaFoldDB" id="A0A5C8M0L6"/>
<comment type="caution">
    <text evidence="12">The sequence shown here is derived from an EMBL/GenBank/DDBJ whole genome shotgun (WGS) entry which is preliminary data.</text>
</comment>
<dbReference type="OrthoDB" id="9781845at2"/>
<dbReference type="RefSeq" id="WP_147902945.1">
    <property type="nucleotide sequence ID" value="NZ_BAAAGC010000002.1"/>
</dbReference>
<evidence type="ECO:0000259" key="10">
    <source>
        <dbReference type="PROSITE" id="PS50111"/>
    </source>
</evidence>
<evidence type="ECO:0000256" key="2">
    <source>
        <dbReference type="ARBA" id="ARBA00022692"/>
    </source>
</evidence>
<dbReference type="Gene3D" id="1.10.287.950">
    <property type="entry name" value="Methyl-accepting chemotaxis protein"/>
    <property type="match status" value="1"/>
</dbReference>
<gene>
    <name evidence="12" type="ORF">FU839_01830</name>
</gene>
<keyword evidence="13" id="KW-1185">Reference proteome</keyword>
<dbReference type="SMART" id="SM01358">
    <property type="entry name" value="HBM"/>
    <property type="match status" value="1"/>
</dbReference>
<dbReference type="PROSITE" id="PS50111">
    <property type="entry name" value="CHEMOTAXIS_TRANSDUC_2"/>
    <property type="match status" value="1"/>
</dbReference>
<sequence length="626" mass="68801">MTFLRQFSIRQRLLLNAITVAVSMLIMLGLLLFQSSELTKLAELRLEVERLNLNVLQLRRSEKDFLLRSDLEYQQRFNQTATELNQKAALLAEGLVAHSIDVAPLNSFIGFTKSYQELFNQLVQLSGQVGLDPQSGLYGELRAKAHELEQAFKDTNDLLLTTQLLQLRRAEKDFMLRLDLKYLESFNTGFSKFRAQIQSNIPDTTQALQMQQLADAYSVAFVRLVEGEQKIGLTHDQGLMGQMRDAIHQTEESLALMSERTEAAVNQASSASQTLAISLFVLVLVVVIALVLMTSKSILVPIQKVCVTIGLVRQDNDFRLRVAEDGQDEMTQLARDFNHMLSDVQELVGNVNQALVMLDTATNELAKSTAETSKGMAQQQLESDMVATAVTEMGATVDEIAVNTENTATKAQNTNTNALSGLKEVEQTVSKINALSQELQQASVVLAELEQDSATIGSVLDVIRAIAEQTNLLALNAAIEAARAGEQGRGFAVVADEVRTLAQRTQESTGQIEKIISGLQQRTKNIVAVMQNCQTQGKESASQAGSTIELLRQITSDVGLIMDMTTQIATAVEEQSLVAADVNKNVVRIRDISEDSLSISKHNAQISEEVASQASMLHQTVDKFKA</sequence>
<keyword evidence="5 7" id="KW-0807">Transducer</keyword>
<dbReference type="InterPro" id="IPR032255">
    <property type="entry name" value="HBM"/>
</dbReference>
<dbReference type="GO" id="GO:0007165">
    <property type="term" value="P:signal transduction"/>
    <property type="evidence" value="ECO:0007669"/>
    <property type="project" value="UniProtKB-KW"/>
</dbReference>
<name>A0A5C8M0L6_9GAMM</name>
<dbReference type="FunFam" id="1.10.287.950:FF:000001">
    <property type="entry name" value="Methyl-accepting chemotaxis sensory transducer"/>
    <property type="match status" value="1"/>
</dbReference>
<evidence type="ECO:0000259" key="11">
    <source>
        <dbReference type="PROSITE" id="PS50885"/>
    </source>
</evidence>
<feature type="coiled-coil region" evidence="8">
    <location>
        <begin position="422"/>
        <end position="452"/>
    </location>
</feature>
<dbReference type="SUPFAM" id="SSF58104">
    <property type="entry name" value="Methyl-accepting chemotaxis protein (MCP) signaling domain"/>
    <property type="match status" value="1"/>
</dbReference>
<proteinExistence type="inferred from homology"/>
<dbReference type="GO" id="GO:0006935">
    <property type="term" value="P:chemotaxis"/>
    <property type="evidence" value="ECO:0007669"/>
    <property type="project" value="UniProtKB-ARBA"/>
</dbReference>
<dbReference type="CDD" id="cd11386">
    <property type="entry name" value="MCP_signal"/>
    <property type="match status" value="1"/>
</dbReference>
<reference evidence="12 13" key="1">
    <citation type="submission" date="2019-08" db="EMBL/GenBank/DDBJ databases">
        <title>Draft genome analysis of Rheinheimera tangshanensis isolated from the roots of fresh rice plants (Oryza sativa).</title>
        <authorList>
            <person name="Yu Q."/>
            <person name="Qi Y."/>
            <person name="Zhang H."/>
            <person name="Pu J."/>
        </authorList>
    </citation>
    <scope>NUCLEOTIDE SEQUENCE [LARGE SCALE GENOMIC DNA]</scope>
    <source>
        <strain evidence="12 13">JA3-B52</strain>
    </source>
</reference>
<protein>
    <submittedName>
        <fullName evidence="12">Methyl-accepting chemotaxis protein</fullName>
    </submittedName>
</protein>
<dbReference type="PANTHER" id="PTHR32089">
    <property type="entry name" value="METHYL-ACCEPTING CHEMOTAXIS PROTEIN MCPB"/>
    <property type="match status" value="1"/>
</dbReference>
<evidence type="ECO:0000256" key="3">
    <source>
        <dbReference type="ARBA" id="ARBA00022989"/>
    </source>
</evidence>
<comment type="similarity">
    <text evidence="6">Belongs to the methyl-accepting chemotaxis (MCP) protein family.</text>
</comment>
<evidence type="ECO:0000256" key="6">
    <source>
        <dbReference type="ARBA" id="ARBA00029447"/>
    </source>
</evidence>
<evidence type="ECO:0000313" key="12">
    <source>
        <dbReference type="EMBL" id="TXK83041.1"/>
    </source>
</evidence>
<keyword evidence="3 9" id="KW-1133">Transmembrane helix</keyword>
<evidence type="ECO:0000256" key="1">
    <source>
        <dbReference type="ARBA" id="ARBA00004141"/>
    </source>
</evidence>
<dbReference type="SMART" id="SM00283">
    <property type="entry name" value="MA"/>
    <property type="match status" value="1"/>
</dbReference>
<accession>A0A5C8M0L6</accession>
<feature type="transmembrane region" description="Helical" evidence="9">
    <location>
        <begin position="12"/>
        <end position="33"/>
    </location>
</feature>
<dbReference type="PANTHER" id="PTHR32089:SF119">
    <property type="entry name" value="METHYL-ACCEPTING CHEMOTAXIS PROTEIN CTPL"/>
    <property type="match status" value="1"/>
</dbReference>
<dbReference type="Pfam" id="PF00015">
    <property type="entry name" value="MCPsignal"/>
    <property type="match status" value="1"/>
</dbReference>
<dbReference type="EMBL" id="VRLR01000001">
    <property type="protein sequence ID" value="TXK83041.1"/>
    <property type="molecule type" value="Genomic_DNA"/>
</dbReference>
<dbReference type="InterPro" id="IPR003660">
    <property type="entry name" value="HAMP_dom"/>
</dbReference>
<evidence type="ECO:0000256" key="8">
    <source>
        <dbReference type="SAM" id="Coils"/>
    </source>
</evidence>